<feature type="domain" description="CRISPR type III-associated protein" evidence="3">
    <location>
        <begin position="113"/>
        <end position="290"/>
    </location>
</feature>
<protein>
    <submittedName>
        <fullName evidence="4">CRISPR-associated protein Cmr6</fullName>
    </submittedName>
</protein>
<dbReference type="Proteomes" id="UP000319859">
    <property type="component" value="Unassembled WGS sequence"/>
</dbReference>
<dbReference type="Pfam" id="PF03787">
    <property type="entry name" value="RAMPs"/>
    <property type="match status" value="1"/>
</dbReference>
<dbReference type="InterPro" id="IPR010172">
    <property type="entry name" value="CRISPR-assoc_prot_TM1791"/>
</dbReference>
<name>A0A560EL13_9PROT</name>
<comment type="caution">
    <text evidence="4">The sequence shown here is derived from an EMBL/GenBank/DDBJ whole genome shotgun (WGS) entry which is preliminary data.</text>
</comment>
<feature type="region of interest" description="Disordered" evidence="2">
    <location>
        <begin position="309"/>
        <end position="331"/>
    </location>
</feature>
<dbReference type="InterPro" id="IPR005537">
    <property type="entry name" value="RAMP_III_fam"/>
</dbReference>
<organism evidence="4 5">
    <name type="scientific">Nitrospirillum amazonense</name>
    <dbReference type="NCBI Taxonomy" id="28077"/>
    <lineage>
        <taxon>Bacteria</taxon>
        <taxon>Pseudomonadati</taxon>
        <taxon>Pseudomonadota</taxon>
        <taxon>Alphaproteobacteria</taxon>
        <taxon>Rhodospirillales</taxon>
        <taxon>Azospirillaceae</taxon>
        <taxon>Nitrospirillum</taxon>
    </lineage>
</organism>
<gene>
    <name evidence="4" type="ORF">FBZ89_1365</name>
</gene>
<dbReference type="NCBIfam" id="TIGR01898">
    <property type="entry name" value="cas_TM1791_cmr6"/>
    <property type="match status" value="1"/>
</dbReference>
<sequence>MSGRLPLYRGDATTQTAAACFQPKRQPGLVQPVWAGNAGLWYDKFCDCWSSDFSDVAKPEWVESVIHPRGTNGTPDRDKGTVQTGDPALLTEAARRRAALAQVLGGRCLDFILESRLLTGTGRSHPVKNGVAWHPTLGVPFLAGSGVKGLLRTWARLEGDADLVALFGPAAGDTLAVGAIAILDALPLAPVTLAAEILTPHTGPWNEVAPDGRSPKELKDAPADWHNPVPIPLLAVEAGARFQFILLPGPGAAPTGGSAQALDKCAAWLAEALRDLGAGAKTTSGYGRFRPANAPAPVDPDVTLPLRARPAGGSSKGGGMPSSRKRGTVDGREVEVRQLNGEKCFVVFLDNNETDEVPTSDVEF</sequence>
<dbReference type="OrthoDB" id="9813956at2"/>
<evidence type="ECO:0000256" key="2">
    <source>
        <dbReference type="SAM" id="MobiDB-lite"/>
    </source>
</evidence>
<keyword evidence="1" id="KW-0051">Antiviral defense</keyword>
<proteinExistence type="predicted"/>
<dbReference type="PANTHER" id="PTHR39965">
    <property type="entry name" value="CRISPR SYSTEM CMR SUBUNIT CMR6"/>
    <property type="match status" value="1"/>
</dbReference>
<evidence type="ECO:0000313" key="4">
    <source>
        <dbReference type="EMBL" id="TWB10068.1"/>
    </source>
</evidence>
<dbReference type="RefSeq" id="WP_145754388.1">
    <property type="nucleotide sequence ID" value="NZ_VITN01000036.1"/>
</dbReference>
<dbReference type="EMBL" id="VITN01000036">
    <property type="protein sequence ID" value="TWB10068.1"/>
    <property type="molecule type" value="Genomic_DNA"/>
</dbReference>
<dbReference type="AlphaFoldDB" id="A0A560EL13"/>
<reference evidence="4 5" key="1">
    <citation type="submission" date="2019-06" db="EMBL/GenBank/DDBJ databases">
        <title>Genomic Encyclopedia of Type Strains, Phase IV (KMG-V): Genome sequencing to study the core and pangenomes of soil and plant-associated prokaryotes.</title>
        <authorList>
            <person name="Whitman W."/>
        </authorList>
    </citation>
    <scope>NUCLEOTIDE SEQUENCE [LARGE SCALE GENOMIC DNA]</scope>
    <source>
        <strain evidence="4 5">BR 11880</strain>
    </source>
</reference>
<evidence type="ECO:0000313" key="5">
    <source>
        <dbReference type="Proteomes" id="UP000319859"/>
    </source>
</evidence>
<accession>A0A560EL13</accession>
<evidence type="ECO:0000256" key="1">
    <source>
        <dbReference type="ARBA" id="ARBA00023118"/>
    </source>
</evidence>
<dbReference type="GO" id="GO:0051607">
    <property type="term" value="P:defense response to virus"/>
    <property type="evidence" value="ECO:0007669"/>
    <property type="project" value="UniProtKB-KW"/>
</dbReference>
<dbReference type="PANTHER" id="PTHR39965:SF1">
    <property type="entry name" value="CRISPR SYSTEM CMR SUBUNIT CMR6"/>
    <property type="match status" value="1"/>
</dbReference>
<evidence type="ECO:0000259" key="3">
    <source>
        <dbReference type="Pfam" id="PF03787"/>
    </source>
</evidence>